<dbReference type="Pfam" id="PF13561">
    <property type="entry name" value="adh_short_C2"/>
    <property type="match status" value="1"/>
</dbReference>
<keyword evidence="2 3" id="KW-0560">Oxidoreductase</keyword>
<dbReference type="PROSITE" id="PS00061">
    <property type="entry name" value="ADH_SHORT"/>
    <property type="match status" value="1"/>
</dbReference>
<name>A0ABU1X5G8_SPHXE</name>
<evidence type="ECO:0000256" key="2">
    <source>
        <dbReference type="ARBA" id="ARBA00023002"/>
    </source>
</evidence>
<dbReference type="PRINTS" id="PR00081">
    <property type="entry name" value="GDHRDH"/>
</dbReference>
<evidence type="ECO:0000256" key="1">
    <source>
        <dbReference type="ARBA" id="ARBA00006484"/>
    </source>
</evidence>
<dbReference type="EMBL" id="JAVDWV010000021">
    <property type="protein sequence ID" value="MDR7156820.1"/>
    <property type="molecule type" value="Genomic_DNA"/>
</dbReference>
<sequence length="238" mass="25476">MSQLTDRVIVVTGGAGGMGWATTRTLVERGAWVIATDLRESQEPIEGALFVRHDVTSEDDWDRVIATAIDRFGKLDGLVNNAGIGELARLLDTSRELFENMLSVNQMGTFFGMRKAAEVMKDKGGAIVNIASCVATRGVGGHFPYTVSKWAVRGMTKCAALDLAPYGIRVNSINPGTIETPMMVAGFSEEQAAQIKNSIPMGRFGQPHEIAAVSAFLLSDEASYLTGTEIEADGGIFA</sequence>
<keyword evidence="4" id="KW-1185">Reference proteome</keyword>
<evidence type="ECO:0000313" key="3">
    <source>
        <dbReference type="EMBL" id="MDR7156820.1"/>
    </source>
</evidence>
<protein>
    <submittedName>
        <fullName evidence="3">3alpha(Or 20beta)-hydroxysteroid dehydrogenase</fullName>
        <ecNumber evidence="3">1.1.1.53</ecNumber>
    </submittedName>
</protein>
<evidence type="ECO:0000313" key="4">
    <source>
        <dbReference type="Proteomes" id="UP001267638"/>
    </source>
</evidence>
<proteinExistence type="inferred from homology"/>
<dbReference type="SUPFAM" id="SSF51735">
    <property type="entry name" value="NAD(P)-binding Rossmann-fold domains"/>
    <property type="match status" value="1"/>
</dbReference>
<gene>
    <name evidence="3" type="ORF">J2W40_003666</name>
</gene>
<organism evidence="3 4">
    <name type="scientific">Sphingobium xenophagum</name>
    <dbReference type="NCBI Taxonomy" id="121428"/>
    <lineage>
        <taxon>Bacteria</taxon>
        <taxon>Pseudomonadati</taxon>
        <taxon>Pseudomonadota</taxon>
        <taxon>Alphaproteobacteria</taxon>
        <taxon>Sphingomonadales</taxon>
        <taxon>Sphingomonadaceae</taxon>
        <taxon>Sphingobium</taxon>
    </lineage>
</organism>
<dbReference type="GO" id="GO:0047044">
    <property type="term" value="F:androstan-3-alpha,17-beta-diol dehydrogenase (NAD+) activity"/>
    <property type="evidence" value="ECO:0007669"/>
    <property type="project" value="UniProtKB-EC"/>
</dbReference>
<dbReference type="RefSeq" id="WP_310227353.1">
    <property type="nucleotide sequence ID" value="NZ_JAVDWV010000021.1"/>
</dbReference>
<reference evidence="3 4" key="1">
    <citation type="submission" date="2023-07" db="EMBL/GenBank/DDBJ databases">
        <title>Sorghum-associated microbial communities from plants grown in Nebraska, USA.</title>
        <authorList>
            <person name="Schachtman D."/>
        </authorList>
    </citation>
    <scope>NUCLEOTIDE SEQUENCE [LARGE SCALE GENOMIC DNA]</scope>
    <source>
        <strain evidence="3 4">4256</strain>
    </source>
</reference>
<dbReference type="PANTHER" id="PTHR42760">
    <property type="entry name" value="SHORT-CHAIN DEHYDROGENASES/REDUCTASES FAMILY MEMBER"/>
    <property type="match status" value="1"/>
</dbReference>
<dbReference type="InterPro" id="IPR036291">
    <property type="entry name" value="NAD(P)-bd_dom_sf"/>
</dbReference>
<dbReference type="InterPro" id="IPR002347">
    <property type="entry name" value="SDR_fam"/>
</dbReference>
<comment type="caution">
    <text evidence="3">The sequence shown here is derived from an EMBL/GenBank/DDBJ whole genome shotgun (WGS) entry which is preliminary data.</text>
</comment>
<dbReference type="Gene3D" id="3.40.50.720">
    <property type="entry name" value="NAD(P)-binding Rossmann-like Domain"/>
    <property type="match status" value="1"/>
</dbReference>
<dbReference type="InterPro" id="IPR020904">
    <property type="entry name" value="Sc_DH/Rdtase_CS"/>
</dbReference>
<dbReference type="Proteomes" id="UP001267638">
    <property type="component" value="Unassembled WGS sequence"/>
</dbReference>
<dbReference type="NCBIfam" id="NF005559">
    <property type="entry name" value="PRK07231.1"/>
    <property type="match status" value="1"/>
</dbReference>
<accession>A0ABU1X5G8</accession>
<comment type="similarity">
    <text evidence="1">Belongs to the short-chain dehydrogenases/reductases (SDR) family.</text>
</comment>
<dbReference type="CDD" id="cd05233">
    <property type="entry name" value="SDR_c"/>
    <property type="match status" value="1"/>
</dbReference>
<dbReference type="PANTHER" id="PTHR42760:SF133">
    <property type="entry name" value="3-OXOACYL-[ACYL-CARRIER-PROTEIN] REDUCTASE"/>
    <property type="match status" value="1"/>
</dbReference>
<dbReference type="EC" id="1.1.1.53" evidence="3"/>
<dbReference type="PRINTS" id="PR00080">
    <property type="entry name" value="SDRFAMILY"/>
</dbReference>